<dbReference type="GO" id="GO:0005737">
    <property type="term" value="C:cytoplasm"/>
    <property type="evidence" value="ECO:0007669"/>
    <property type="project" value="UniProtKB-SubCell"/>
</dbReference>
<dbReference type="Gene3D" id="1.10.40.50">
    <property type="entry name" value="Probable gtpase engc, domain 3"/>
    <property type="match status" value="1"/>
</dbReference>
<comment type="similarity">
    <text evidence="3">Belongs to the TRAFAC class YlqF/YawG GTPase family. RsgA subfamily.</text>
</comment>
<evidence type="ECO:0000313" key="7">
    <source>
        <dbReference type="EMBL" id="AMW05749.1"/>
    </source>
</evidence>
<dbReference type="InterPro" id="IPR027417">
    <property type="entry name" value="P-loop_NTPase"/>
</dbReference>
<evidence type="ECO:0000259" key="6">
    <source>
        <dbReference type="PROSITE" id="PS51721"/>
    </source>
</evidence>
<feature type="binding site" evidence="3">
    <location>
        <position position="287"/>
    </location>
    <ligand>
        <name>Zn(2+)</name>
        <dbReference type="ChEBI" id="CHEBI:29105"/>
    </ligand>
</feature>
<feature type="domain" description="EngC GTPase" evidence="5">
    <location>
        <begin position="107"/>
        <end position="254"/>
    </location>
</feature>
<dbReference type="PANTHER" id="PTHR32120:SF11">
    <property type="entry name" value="SMALL RIBOSOMAL SUBUNIT BIOGENESIS GTPASE RSGA 1, MITOCHONDRIAL-RELATED"/>
    <property type="match status" value="1"/>
</dbReference>
<dbReference type="Proteomes" id="UP000076404">
    <property type="component" value="Chromosome"/>
</dbReference>
<dbReference type="PROSITE" id="PS51721">
    <property type="entry name" value="G_CP"/>
    <property type="match status" value="1"/>
</dbReference>
<name>A0A143BL29_9BACT</name>
<dbReference type="GO" id="GO:0005525">
    <property type="term" value="F:GTP binding"/>
    <property type="evidence" value="ECO:0007669"/>
    <property type="project" value="UniProtKB-UniRule"/>
</dbReference>
<dbReference type="STRING" id="1379270.GEMMAAP_14970"/>
<feature type="binding site" evidence="3">
    <location>
        <begin position="147"/>
        <end position="150"/>
    </location>
    <ligand>
        <name>GTP</name>
        <dbReference type="ChEBI" id="CHEBI:37565"/>
    </ligand>
</feature>
<evidence type="ECO:0000256" key="1">
    <source>
        <dbReference type="ARBA" id="ARBA00022741"/>
    </source>
</evidence>
<dbReference type="AlphaFoldDB" id="A0A143BL29"/>
<keyword evidence="8" id="KW-1185">Reference proteome</keyword>
<dbReference type="Pfam" id="PF03193">
    <property type="entry name" value="RsgA_GTPase"/>
    <property type="match status" value="1"/>
</dbReference>
<proteinExistence type="inferred from homology"/>
<dbReference type="GO" id="GO:0042274">
    <property type="term" value="P:ribosomal small subunit biogenesis"/>
    <property type="evidence" value="ECO:0007669"/>
    <property type="project" value="UniProtKB-UniRule"/>
</dbReference>
<dbReference type="RefSeq" id="WP_026848537.1">
    <property type="nucleotide sequence ID" value="NZ_CP011454.1"/>
</dbReference>
<dbReference type="GO" id="GO:0003924">
    <property type="term" value="F:GTPase activity"/>
    <property type="evidence" value="ECO:0007669"/>
    <property type="project" value="UniProtKB-UniRule"/>
</dbReference>
<feature type="binding site" evidence="3">
    <location>
        <position position="285"/>
    </location>
    <ligand>
        <name>Zn(2+)</name>
        <dbReference type="ChEBI" id="CHEBI:29105"/>
    </ligand>
</feature>
<dbReference type="GO" id="GO:0046872">
    <property type="term" value="F:metal ion binding"/>
    <property type="evidence" value="ECO:0007669"/>
    <property type="project" value="UniProtKB-KW"/>
</dbReference>
<gene>
    <name evidence="3" type="primary">rsgA</name>
    <name evidence="7" type="ORF">GEMMAAP_14970</name>
</gene>
<dbReference type="CDD" id="cd01854">
    <property type="entry name" value="YjeQ_EngC"/>
    <property type="match status" value="1"/>
</dbReference>
<keyword evidence="3" id="KW-0862">Zinc</keyword>
<dbReference type="Gene3D" id="2.40.50.140">
    <property type="entry name" value="Nucleic acid-binding proteins"/>
    <property type="match status" value="1"/>
</dbReference>
<feature type="region of interest" description="Disordered" evidence="4">
    <location>
        <begin position="1"/>
        <end position="22"/>
    </location>
</feature>
<feature type="domain" description="CP-type G" evidence="6">
    <location>
        <begin position="89"/>
        <end position="256"/>
    </location>
</feature>
<dbReference type="SUPFAM" id="SSF52540">
    <property type="entry name" value="P-loop containing nucleoside triphosphate hydrolases"/>
    <property type="match status" value="1"/>
</dbReference>
<dbReference type="InterPro" id="IPR004881">
    <property type="entry name" value="Ribosome_biogen_GTPase_RsgA"/>
</dbReference>
<dbReference type="eggNOG" id="COG1162">
    <property type="taxonomic scope" value="Bacteria"/>
</dbReference>
<comment type="function">
    <text evidence="3">One of several proteins that assist in the late maturation steps of the functional core of the 30S ribosomal subunit. Helps release RbfA from mature subunits. May play a role in the assembly of ribosomal proteins into the subunit. Circularly permuted GTPase that catalyzes slow GTP hydrolysis, GTPase activity is stimulated by the 30S ribosomal subunit.</text>
</comment>
<dbReference type="PROSITE" id="PS50936">
    <property type="entry name" value="ENGC_GTPASE"/>
    <property type="match status" value="1"/>
</dbReference>
<keyword evidence="3" id="KW-0694">RNA-binding</keyword>
<feature type="binding site" evidence="3">
    <location>
        <begin position="198"/>
        <end position="206"/>
    </location>
    <ligand>
        <name>GTP</name>
        <dbReference type="ChEBI" id="CHEBI:37565"/>
    </ligand>
</feature>
<evidence type="ECO:0000256" key="4">
    <source>
        <dbReference type="SAM" id="MobiDB-lite"/>
    </source>
</evidence>
<dbReference type="InterPro" id="IPR012340">
    <property type="entry name" value="NA-bd_OB-fold"/>
</dbReference>
<keyword evidence="2 3" id="KW-0342">GTP-binding</keyword>
<dbReference type="HAMAP" id="MF_01820">
    <property type="entry name" value="GTPase_RsgA"/>
    <property type="match status" value="1"/>
</dbReference>
<sequence>MTRDASTFVQLGPTPPESHTVDGVVIQGTGGIWDIRTDRGATLSASMRGRLKHEALAGLKLAVGDRVTCAWDNRDPGSWTIAAIQERRSKLARRAPSGARGERVVVANLDQVLVVFAAARPEPHPRMLDRFLVIAEANGLAARIVVNKCDLVPPASARALFAEHVAAGYPVHYTSVITGEGLDELRAELQDRCSALSGPSGVGKSSLMNHLFPGLNLRTAAISDSVNKGRHTTVGAVLHPLPGGGYLADTPGLREVGLWGIDPGDIAHCFPEFVPLLGNCRFQDCIHTVEPGCAIREALEAGTVTRGRYESYVKLREELAGFQEN</sequence>
<keyword evidence="1 3" id="KW-0547">Nucleotide-binding</keyword>
<keyword evidence="3" id="KW-0378">Hydrolase</keyword>
<accession>A0A143BL29</accession>
<feature type="binding site" evidence="3">
    <location>
        <position position="280"/>
    </location>
    <ligand>
        <name>Zn(2+)</name>
        <dbReference type="ChEBI" id="CHEBI:29105"/>
    </ligand>
</feature>
<dbReference type="NCBIfam" id="TIGR00157">
    <property type="entry name" value="ribosome small subunit-dependent GTPase A"/>
    <property type="match status" value="1"/>
</dbReference>
<organism evidence="7 8">
    <name type="scientific">Gemmatimonas phototrophica</name>
    <dbReference type="NCBI Taxonomy" id="1379270"/>
    <lineage>
        <taxon>Bacteria</taxon>
        <taxon>Pseudomonadati</taxon>
        <taxon>Gemmatimonadota</taxon>
        <taxon>Gemmatimonadia</taxon>
        <taxon>Gemmatimonadales</taxon>
        <taxon>Gemmatimonadaceae</taxon>
        <taxon>Gemmatimonas</taxon>
    </lineage>
</organism>
<reference evidence="7 8" key="2">
    <citation type="journal article" date="2016" name="Environ. Microbiol. Rep.">
        <title>Metagenomic evidence for the presence of phototrophic Gemmatimonadetes bacteria in diverse environments.</title>
        <authorList>
            <person name="Zeng Y."/>
            <person name="Baumbach J."/>
            <person name="Barbosa E.G."/>
            <person name="Azevedo V."/>
            <person name="Zhang C."/>
            <person name="Koblizek M."/>
        </authorList>
    </citation>
    <scope>NUCLEOTIDE SEQUENCE [LARGE SCALE GENOMIC DNA]</scope>
    <source>
        <strain evidence="7 8">AP64</strain>
    </source>
</reference>
<dbReference type="KEGG" id="gph:GEMMAAP_14970"/>
<dbReference type="GO" id="GO:0019843">
    <property type="term" value="F:rRNA binding"/>
    <property type="evidence" value="ECO:0007669"/>
    <property type="project" value="UniProtKB-KW"/>
</dbReference>
<dbReference type="InterPro" id="IPR030378">
    <property type="entry name" value="G_CP_dom"/>
</dbReference>
<keyword evidence="3" id="KW-0699">rRNA-binding</keyword>
<dbReference type="PANTHER" id="PTHR32120">
    <property type="entry name" value="SMALL RIBOSOMAL SUBUNIT BIOGENESIS GTPASE RSGA"/>
    <property type="match status" value="1"/>
</dbReference>
<dbReference type="InterPro" id="IPR010914">
    <property type="entry name" value="RsgA_GTPase_dom"/>
</dbReference>
<evidence type="ECO:0000256" key="3">
    <source>
        <dbReference type="HAMAP-Rule" id="MF_01820"/>
    </source>
</evidence>
<dbReference type="Gene3D" id="3.40.50.300">
    <property type="entry name" value="P-loop containing nucleotide triphosphate hydrolases"/>
    <property type="match status" value="1"/>
</dbReference>
<reference evidence="7 8" key="1">
    <citation type="journal article" date="2014" name="Proc. Natl. Acad. Sci. U.S.A.">
        <title>Functional type 2 photosynthetic reaction centers found in the rare bacterial phylum Gemmatimonadetes.</title>
        <authorList>
            <person name="Zeng Y."/>
            <person name="Feng F."/>
            <person name="Medova H."/>
            <person name="Dean J."/>
            <person name="Koblizek M."/>
        </authorList>
    </citation>
    <scope>NUCLEOTIDE SEQUENCE [LARGE SCALE GENOMIC DNA]</scope>
    <source>
        <strain evidence="7 8">AP64</strain>
    </source>
</reference>
<dbReference type="EC" id="3.6.1.-" evidence="3"/>
<keyword evidence="3" id="KW-0690">Ribosome biogenesis</keyword>
<keyword evidence="3" id="KW-0479">Metal-binding</keyword>
<dbReference type="OrthoDB" id="9809485at2"/>
<dbReference type="EMBL" id="CP011454">
    <property type="protein sequence ID" value="AMW05749.1"/>
    <property type="molecule type" value="Genomic_DNA"/>
</dbReference>
<evidence type="ECO:0000259" key="5">
    <source>
        <dbReference type="PROSITE" id="PS50936"/>
    </source>
</evidence>
<evidence type="ECO:0000313" key="8">
    <source>
        <dbReference type="Proteomes" id="UP000076404"/>
    </source>
</evidence>
<comment type="subunit">
    <text evidence="3">Monomer. Associates with 30S ribosomal subunit, binds 16S rRNA.</text>
</comment>
<protein>
    <recommendedName>
        <fullName evidence="3">Small ribosomal subunit biogenesis GTPase RsgA</fullName>
        <ecNumber evidence="3">3.6.1.-</ecNumber>
    </recommendedName>
</protein>
<comment type="cofactor">
    <cofactor evidence="3">
        <name>Zn(2+)</name>
        <dbReference type="ChEBI" id="CHEBI:29105"/>
    </cofactor>
    <text evidence="3">Binds 1 zinc ion per subunit.</text>
</comment>
<feature type="binding site" evidence="3">
    <location>
        <position position="293"/>
    </location>
    <ligand>
        <name>Zn(2+)</name>
        <dbReference type="ChEBI" id="CHEBI:29105"/>
    </ligand>
</feature>
<comment type="subcellular location">
    <subcellularLocation>
        <location evidence="3">Cytoplasm</location>
    </subcellularLocation>
</comment>
<keyword evidence="3" id="KW-0963">Cytoplasm</keyword>
<evidence type="ECO:0000256" key="2">
    <source>
        <dbReference type="ARBA" id="ARBA00023134"/>
    </source>
</evidence>